<keyword evidence="3" id="KW-1185">Reference proteome</keyword>
<protein>
    <recommendedName>
        <fullName evidence="4">Magnesium transporter MgtE intracellular domain-containing protein</fullName>
    </recommendedName>
</protein>
<evidence type="ECO:0000256" key="1">
    <source>
        <dbReference type="SAM" id="MobiDB-lite"/>
    </source>
</evidence>
<dbReference type="eggNOG" id="COG3334">
    <property type="taxonomic scope" value="Bacteria"/>
</dbReference>
<feature type="compositionally biased region" description="Low complexity" evidence="1">
    <location>
        <begin position="245"/>
        <end position="269"/>
    </location>
</feature>
<evidence type="ECO:0008006" key="4">
    <source>
        <dbReference type="Google" id="ProtNLM"/>
    </source>
</evidence>
<gene>
    <name evidence="2" type="ORF">OR37_01831</name>
</gene>
<evidence type="ECO:0000313" key="2">
    <source>
        <dbReference type="EMBL" id="ENZ82277.1"/>
    </source>
</evidence>
<dbReference type="OrthoDB" id="9791432at2"/>
<dbReference type="Proteomes" id="UP000013063">
    <property type="component" value="Unassembled WGS sequence"/>
</dbReference>
<comment type="caution">
    <text evidence="2">The sequence shown here is derived from an EMBL/GenBank/DDBJ whole genome shotgun (WGS) entry which is preliminary data.</text>
</comment>
<feature type="region of interest" description="Disordered" evidence="1">
    <location>
        <begin position="245"/>
        <end position="286"/>
    </location>
</feature>
<feature type="compositionally biased region" description="Basic and acidic residues" evidence="1">
    <location>
        <begin position="45"/>
        <end position="61"/>
    </location>
</feature>
<accession>R0EMH8</accession>
<dbReference type="AlphaFoldDB" id="R0EMH8"/>
<dbReference type="RefSeq" id="WP_004618451.1">
    <property type="nucleotide sequence ID" value="NZ_APMP01000008.1"/>
</dbReference>
<feature type="region of interest" description="Disordered" evidence="1">
    <location>
        <begin position="45"/>
        <end position="82"/>
    </location>
</feature>
<dbReference type="PATRIC" id="fig|1292034.3.peg.1820"/>
<dbReference type="EMBL" id="APMP01000008">
    <property type="protein sequence ID" value="ENZ82277.1"/>
    <property type="molecule type" value="Genomic_DNA"/>
</dbReference>
<sequence length="286" mass="28862" precursor="true">MKNVPRILPLVGVAVGGVLAINAIAGAKSLPDLVSGAKAFAEGVAKPDAKKDAKADSKGGEEAPSAEGAGQPAAANAPPPRVCAPSADALAKEAGLSPAELRVLQSLGARRGQLDQREQDIDVQLQLLAAAEAKLDAKMKALTGLKGDIQGLLGQVDAKKQAEVDRLVTVYQGMKPKDAAARMTLLSDDVRLPIAAKMKERALSQILANMAPNEAKILTERLAARMANPVVEKGKAAIADNASANAAAPNAAAPAQQADAGLAGDAPDAAKAKGAKAGKPAPKKAG</sequence>
<dbReference type="STRING" id="1292034.OR37_01831"/>
<feature type="compositionally biased region" description="Low complexity" evidence="1">
    <location>
        <begin position="62"/>
        <end position="76"/>
    </location>
</feature>
<feature type="compositionally biased region" description="Basic residues" evidence="1">
    <location>
        <begin position="273"/>
        <end position="286"/>
    </location>
</feature>
<name>R0EMH8_CAUVI</name>
<evidence type="ECO:0000313" key="3">
    <source>
        <dbReference type="Proteomes" id="UP000013063"/>
    </source>
</evidence>
<proteinExistence type="predicted"/>
<reference evidence="2 3" key="1">
    <citation type="journal article" date="2013" name="Genome Announc.">
        <title>Draft Genome Sequence for Caulobacter sp. Strain OR37, a Bacterium Tolerant to Heavy Metals.</title>
        <authorList>
            <person name="Utturkar S.M."/>
            <person name="Bollmann A."/>
            <person name="Brzoska R.M."/>
            <person name="Klingeman D.M."/>
            <person name="Epstein S.E."/>
            <person name="Palumbo A.V."/>
            <person name="Brown S.D."/>
        </authorList>
    </citation>
    <scope>NUCLEOTIDE SEQUENCE [LARGE SCALE GENOMIC DNA]</scope>
    <source>
        <strain evidence="2 3">OR37</strain>
    </source>
</reference>
<organism evidence="2 3">
    <name type="scientific">Caulobacter vibrioides OR37</name>
    <dbReference type="NCBI Taxonomy" id="1292034"/>
    <lineage>
        <taxon>Bacteria</taxon>
        <taxon>Pseudomonadati</taxon>
        <taxon>Pseudomonadota</taxon>
        <taxon>Alphaproteobacteria</taxon>
        <taxon>Caulobacterales</taxon>
        <taxon>Caulobacteraceae</taxon>
        <taxon>Caulobacter</taxon>
    </lineage>
</organism>